<protein>
    <submittedName>
        <fullName evidence="1">Uncharacterized protein</fullName>
    </submittedName>
</protein>
<sequence length="171" mass="19383">MNIEPENRVGKLGTFQGKLDAPSDEKTIDRAVQGVLRVFQNLDAYKWHGQKYNYGRIPLKELIDQVLKNDGVERERVGSFVDPVFKKLKTLSDPVLTQQIAKEEEAELVAIAKHVHAQSEKDPNLNLDTAILDSLADQDPAMSEQQVDQYMSRVLDIISDYRETGTWPEST</sequence>
<dbReference type="AlphaFoldDB" id="A0A0G1YVT7"/>
<dbReference type="EMBL" id="LCSD01000013">
    <property type="protein sequence ID" value="KKW47376.1"/>
    <property type="molecule type" value="Genomic_DNA"/>
</dbReference>
<proteinExistence type="predicted"/>
<accession>A0A0G1YVT7</accession>
<evidence type="ECO:0000313" key="1">
    <source>
        <dbReference type="EMBL" id="KKW47376.1"/>
    </source>
</evidence>
<comment type="caution">
    <text evidence="1">The sequence shown here is derived from an EMBL/GenBank/DDBJ whole genome shotgun (WGS) entry which is preliminary data.</text>
</comment>
<dbReference type="Proteomes" id="UP000034789">
    <property type="component" value="Unassembled WGS sequence"/>
</dbReference>
<gene>
    <name evidence="1" type="ORF">UY98_C0013G0014</name>
</gene>
<evidence type="ECO:0000313" key="2">
    <source>
        <dbReference type="Proteomes" id="UP000034789"/>
    </source>
</evidence>
<reference evidence="1 2" key="1">
    <citation type="journal article" date="2015" name="Nature">
        <title>rRNA introns, odd ribosomes, and small enigmatic genomes across a large radiation of phyla.</title>
        <authorList>
            <person name="Brown C.T."/>
            <person name="Hug L.A."/>
            <person name="Thomas B.C."/>
            <person name="Sharon I."/>
            <person name="Castelle C.J."/>
            <person name="Singh A."/>
            <person name="Wilkins M.J."/>
            <person name="Williams K.H."/>
            <person name="Banfield J.F."/>
        </authorList>
    </citation>
    <scope>NUCLEOTIDE SEQUENCE [LARGE SCALE GENOMIC DNA]</scope>
</reference>
<name>A0A0G1YVT7_9BACT</name>
<organism evidence="1 2">
    <name type="scientific">Candidatus Kaiserbacteria bacterium GW2011_GWA2_58_9</name>
    <dbReference type="NCBI Taxonomy" id="1618672"/>
    <lineage>
        <taxon>Bacteria</taxon>
        <taxon>Candidatus Kaiseribacteriota</taxon>
    </lineage>
</organism>